<feature type="transmembrane region" description="Helical" evidence="5">
    <location>
        <begin position="115"/>
        <end position="133"/>
    </location>
</feature>
<protein>
    <recommendedName>
        <fullName evidence="6">Major facilitator superfamily (MFS) profile domain-containing protein</fullName>
    </recommendedName>
</protein>
<keyword evidence="3 5" id="KW-1133">Transmembrane helix</keyword>
<feature type="transmembrane region" description="Helical" evidence="5">
    <location>
        <begin position="440"/>
        <end position="467"/>
    </location>
</feature>
<dbReference type="PANTHER" id="PTHR23502">
    <property type="entry name" value="MAJOR FACILITATOR SUPERFAMILY"/>
    <property type="match status" value="1"/>
</dbReference>
<dbReference type="Proteomes" id="UP001161757">
    <property type="component" value="Unassembled WGS sequence"/>
</dbReference>
<evidence type="ECO:0000256" key="3">
    <source>
        <dbReference type="ARBA" id="ARBA00022989"/>
    </source>
</evidence>
<feature type="transmembrane region" description="Helical" evidence="5">
    <location>
        <begin position="326"/>
        <end position="350"/>
    </location>
</feature>
<proteinExistence type="predicted"/>
<evidence type="ECO:0000256" key="5">
    <source>
        <dbReference type="SAM" id="Phobius"/>
    </source>
</evidence>
<dbReference type="PROSITE" id="PS50850">
    <property type="entry name" value="MFS"/>
    <property type="match status" value="1"/>
</dbReference>
<feature type="transmembrane region" description="Helical" evidence="5">
    <location>
        <begin position="228"/>
        <end position="248"/>
    </location>
</feature>
<organism evidence="7 8">
    <name type="scientific">Exophiala dermatitidis</name>
    <name type="common">Black yeast-like fungus</name>
    <name type="synonym">Wangiella dermatitidis</name>
    <dbReference type="NCBI Taxonomy" id="5970"/>
    <lineage>
        <taxon>Eukaryota</taxon>
        <taxon>Fungi</taxon>
        <taxon>Dikarya</taxon>
        <taxon>Ascomycota</taxon>
        <taxon>Pezizomycotina</taxon>
        <taxon>Eurotiomycetes</taxon>
        <taxon>Chaetothyriomycetidae</taxon>
        <taxon>Chaetothyriales</taxon>
        <taxon>Herpotrichiellaceae</taxon>
        <taxon>Exophiala</taxon>
    </lineage>
</organism>
<feature type="transmembrane region" description="Helical" evidence="5">
    <location>
        <begin position="169"/>
        <end position="188"/>
    </location>
</feature>
<evidence type="ECO:0000313" key="8">
    <source>
        <dbReference type="Proteomes" id="UP001161757"/>
    </source>
</evidence>
<feature type="transmembrane region" description="Helical" evidence="5">
    <location>
        <begin position="370"/>
        <end position="394"/>
    </location>
</feature>
<dbReference type="GO" id="GO:0005886">
    <property type="term" value="C:plasma membrane"/>
    <property type="evidence" value="ECO:0007669"/>
    <property type="project" value="TreeGrafter"/>
</dbReference>
<keyword evidence="4 5" id="KW-0472">Membrane</keyword>
<dbReference type="Gene3D" id="1.20.1250.20">
    <property type="entry name" value="MFS general substrate transporter like domains"/>
    <property type="match status" value="1"/>
</dbReference>
<evidence type="ECO:0000256" key="2">
    <source>
        <dbReference type="ARBA" id="ARBA00022692"/>
    </source>
</evidence>
<reference evidence="7" key="1">
    <citation type="submission" date="2023-01" db="EMBL/GenBank/DDBJ databases">
        <title>Exophiala dermititidis isolated from Cystic Fibrosis Patient.</title>
        <authorList>
            <person name="Kurbessoian T."/>
            <person name="Crocker A."/>
            <person name="Murante D."/>
            <person name="Hogan D.A."/>
            <person name="Stajich J.E."/>
        </authorList>
    </citation>
    <scope>NUCLEOTIDE SEQUENCE</scope>
    <source>
        <strain evidence="7">Ex8</strain>
    </source>
</reference>
<feature type="domain" description="Major facilitator superfamily (MFS) profile" evidence="6">
    <location>
        <begin position="75"/>
        <end position="532"/>
    </location>
</feature>
<gene>
    <name evidence="7" type="ORF">HRR80_003423</name>
</gene>
<dbReference type="InterPro" id="IPR036259">
    <property type="entry name" value="MFS_trans_sf"/>
</dbReference>
<dbReference type="GO" id="GO:0022857">
    <property type="term" value="F:transmembrane transporter activity"/>
    <property type="evidence" value="ECO:0007669"/>
    <property type="project" value="InterPro"/>
</dbReference>
<accession>A0AAN6IVL7</accession>
<evidence type="ECO:0000256" key="1">
    <source>
        <dbReference type="ARBA" id="ARBA00004141"/>
    </source>
</evidence>
<feature type="transmembrane region" description="Helical" evidence="5">
    <location>
        <begin position="200"/>
        <end position="222"/>
    </location>
</feature>
<comment type="subcellular location">
    <subcellularLocation>
        <location evidence="1">Membrane</location>
        <topology evidence="1">Multi-pass membrane protein</topology>
    </subcellularLocation>
</comment>
<evidence type="ECO:0000259" key="6">
    <source>
        <dbReference type="PROSITE" id="PS50850"/>
    </source>
</evidence>
<feature type="transmembrane region" description="Helical" evidence="5">
    <location>
        <begin position="140"/>
        <end position="157"/>
    </location>
</feature>
<dbReference type="EMBL" id="JAJGCB010000005">
    <property type="protein sequence ID" value="KAJ8992312.1"/>
    <property type="molecule type" value="Genomic_DNA"/>
</dbReference>
<dbReference type="SUPFAM" id="SSF103473">
    <property type="entry name" value="MFS general substrate transporter"/>
    <property type="match status" value="1"/>
</dbReference>
<dbReference type="AlphaFoldDB" id="A0AAN6IVL7"/>
<feature type="transmembrane region" description="Helical" evidence="5">
    <location>
        <begin position="503"/>
        <end position="528"/>
    </location>
</feature>
<dbReference type="InterPro" id="IPR011701">
    <property type="entry name" value="MFS"/>
</dbReference>
<name>A0AAN6IVL7_EXODE</name>
<comment type="caution">
    <text evidence="7">The sequence shown here is derived from an EMBL/GenBank/DDBJ whole genome shotgun (WGS) entry which is preliminary data.</text>
</comment>
<feature type="transmembrane region" description="Helical" evidence="5">
    <location>
        <begin position="479"/>
        <end position="497"/>
    </location>
</feature>
<feature type="transmembrane region" description="Helical" evidence="5">
    <location>
        <begin position="415"/>
        <end position="434"/>
    </location>
</feature>
<sequence length="553" mass="61532">MAGINEKQKVPLGGQEVMIQSLTKEPTDFAAAKETDASNQPRRAVVTRNGFRVHPQPSSDPLDPLNWTNFQKHCIVAVVMLKYFLLTYLTTTTIASFTELQEQYNISYAQTNWTIAIPALGIALGPLIFSPIADTIGRRIVFIVGTTILLVSTIGAAKAQTYSTYMAARAFQGLGAAPASTVGLAIINDMFHDHERGQKIGLWVLAIDTGLLVGPIIGGFMNIVSAEWVQWLMAIFIGVLLILELCFMPETLYPRNYMLSKSPAAPVLSGAGDPTDLELEAFKSSRHQTDDADADTPDLPRTKKLPFINLRPIPGIRHPQLWHSTFRFLLTFKMLTVFIAVFIYCFLWYWWMLSILTMLPAAYPNYKPQIQGLLFIGLLLGTLFAEFVLGGQLSDYVYMKLAKRNNHTRIPEMRLWLIYPGAILTATGLIVWGISIDKGYHWIVGQVAFFLFAAGIQIGNTVVCTYIVDCYPLQSMSMVTFYGVCINMSAFIEPFFISPWQVASGWTWCFAAQGLIVLFGALPIFALLHRYGGKIRLISGVPAWVNPEFDAAL</sequence>
<evidence type="ECO:0000313" key="7">
    <source>
        <dbReference type="EMBL" id="KAJ8992312.1"/>
    </source>
</evidence>
<evidence type="ECO:0000256" key="4">
    <source>
        <dbReference type="ARBA" id="ARBA00023136"/>
    </source>
</evidence>
<dbReference type="Pfam" id="PF07690">
    <property type="entry name" value="MFS_1"/>
    <property type="match status" value="1"/>
</dbReference>
<dbReference type="InterPro" id="IPR020846">
    <property type="entry name" value="MFS_dom"/>
</dbReference>
<dbReference type="PANTHER" id="PTHR23502:SF139">
    <property type="entry name" value="MAJOR FACILITATOR SUPERFAMILY (MFS) PROFILE DOMAIN-CONTAINING PROTEIN-RELATED"/>
    <property type="match status" value="1"/>
</dbReference>
<keyword evidence="2 5" id="KW-0812">Transmembrane</keyword>
<feature type="transmembrane region" description="Helical" evidence="5">
    <location>
        <begin position="74"/>
        <end position="95"/>
    </location>
</feature>